<dbReference type="InterPro" id="IPR051043">
    <property type="entry name" value="Sulfatase_Mod_Factor_Kinase"/>
</dbReference>
<dbReference type="RefSeq" id="WP_244216149.1">
    <property type="nucleotide sequence ID" value="NZ_CBCSFL010000001.1"/>
</dbReference>
<keyword evidence="3" id="KW-1185">Reference proteome</keyword>
<reference evidence="3" key="1">
    <citation type="submission" date="2018-08" db="EMBL/GenBank/DDBJ databases">
        <authorList>
            <person name="Blom J."/>
        </authorList>
    </citation>
    <scope>NUCLEOTIDE SEQUENCE [LARGE SCALE GENOMIC DNA]</scope>
    <source>
        <strain evidence="3">CCOS 865</strain>
    </source>
</reference>
<evidence type="ECO:0000313" key="3">
    <source>
        <dbReference type="Proteomes" id="UP000263595"/>
    </source>
</evidence>
<gene>
    <name evidence="2" type="ORF">CCOS865_04094</name>
</gene>
<protein>
    <submittedName>
        <fullName evidence="2">Sulfatase-modifying factor 1</fullName>
        <ecNumber evidence="2">1.8.99.-</ecNumber>
    </submittedName>
</protein>
<dbReference type="Pfam" id="PF03781">
    <property type="entry name" value="FGE-sulfatase"/>
    <property type="match status" value="1"/>
</dbReference>
<dbReference type="PANTHER" id="PTHR23150:SF19">
    <property type="entry name" value="FORMYLGLYCINE-GENERATING ENZYME"/>
    <property type="match status" value="1"/>
</dbReference>
<keyword evidence="2" id="KW-0560">Oxidoreductase</keyword>
<sequence length="334" mass="35423">MKRVGIALGCLGVLVLAGILSGTRTSPPLGSVAGCQAYNGLPAGWQSNPQAGMLHIRGGRFTPGSGAGYPDERPLAAVAIEDFWIDRTEVTRAQFAAFVSATGYLTDAERAGAAAVFRVPGDNPASASPLPWWQYLKGANWRYPDGPNGPAAVLDQQPVTQVTLADAQAYAQWRGNTLPSEAQWEYAARAGGDSQRLGEEPRDAHGRPVANYWQGIFPLTNDAEDGFAGLAPVGCFAANDLGLFDMIGNVWEWTTDVQRGLLISHANGDPGLLRGASGQPGPRIIKGGSFLCATSYCARYRAAARERQDADLATAHVGFRTVRLITAPDSTQPE</sequence>
<dbReference type="PROSITE" id="PS51257">
    <property type="entry name" value="PROKAR_LIPOPROTEIN"/>
    <property type="match status" value="1"/>
</dbReference>
<dbReference type="Gene3D" id="3.90.1580.10">
    <property type="entry name" value="paralog of FGE (formylglycine-generating enzyme)"/>
    <property type="match status" value="1"/>
</dbReference>
<dbReference type="EMBL" id="UNOZ01000030">
    <property type="protein sequence ID" value="SYX91814.1"/>
    <property type="molecule type" value="Genomic_DNA"/>
</dbReference>
<dbReference type="Proteomes" id="UP000263595">
    <property type="component" value="Unassembled WGS sequence"/>
</dbReference>
<organism evidence="2 3">
    <name type="scientific">Pseudomonas reidholzensis</name>
    <dbReference type="NCBI Taxonomy" id="1785162"/>
    <lineage>
        <taxon>Bacteria</taxon>
        <taxon>Pseudomonadati</taxon>
        <taxon>Pseudomonadota</taxon>
        <taxon>Gammaproteobacteria</taxon>
        <taxon>Pseudomonadales</taxon>
        <taxon>Pseudomonadaceae</taxon>
        <taxon>Pseudomonas</taxon>
    </lineage>
</organism>
<evidence type="ECO:0000259" key="1">
    <source>
        <dbReference type="Pfam" id="PF03781"/>
    </source>
</evidence>
<dbReference type="InterPro" id="IPR005532">
    <property type="entry name" value="SUMF_dom"/>
</dbReference>
<feature type="domain" description="Sulfatase-modifying factor enzyme-like" evidence="1">
    <location>
        <begin position="51"/>
        <end position="323"/>
    </location>
</feature>
<evidence type="ECO:0000313" key="2">
    <source>
        <dbReference type="EMBL" id="SYX91814.1"/>
    </source>
</evidence>
<dbReference type="EC" id="1.8.99.-" evidence="2"/>
<proteinExistence type="predicted"/>
<dbReference type="InterPro" id="IPR042095">
    <property type="entry name" value="SUMF_sf"/>
</dbReference>
<dbReference type="PANTHER" id="PTHR23150">
    <property type="entry name" value="SULFATASE MODIFYING FACTOR 1, 2"/>
    <property type="match status" value="1"/>
</dbReference>
<dbReference type="SUPFAM" id="SSF56436">
    <property type="entry name" value="C-type lectin-like"/>
    <property type="match status" value="1"/>
</dbReference>
<dbReference type="InterPro" id="IPR016187">
    <property type="entry name" value="CTDL_fold"/>
</dbReference>
<accession>A0A383RYU8</accession>
<dbReference type="AlphaFoldDB" id="A0A383RYU8"/>
<name>A0A383RYU8_9PSED</name>
<dbReference type="GO" id="GO:0120147">
    <property type="term" value="F:formylglycine-generating oxidase activity"/>
    <property type="evidence" value="ECO:0007669"/>
    <property type="project" value="TreeGrafter"/>
</dbReference>